<dbReference type="EMBL" id="LPXL01000034">
    <property type="protein sequence ID" value="KZD01756.1"/>
    <property type="molecule type" value="Genomic_DNA"/>
</dbReference>
<proteinExistence type="predicted"/>
<name>A0ABR5Y0I1_9PROT</name>
<dbReference type="RefSeq" id="WP_063092284.1">
    <property type="nucleotide sequence ID" value="NZ_DFMA01000005.1"/>
</dbReference>
<dbReference type="SUPFAM" id="SSF56935">
    <property type="entry name" value="Porins"/>
    <property type="match status" value="1"/>
</dbReference>
<reference evidence="3 4" key="1">
    <citation type="submission" date="2015-12" db="EMBL/GenBank/DDBJ databases">
        <title>Genome sequence of Thalassospira xiamenensis MCCC 1A03005.</title>
        <authorList>
            <person name="Lu L."/>
            <person name="Lai Q."/>
            <person name="Shao Z."/>
            <person name="Qian P."/>
        </authorList>
    </citation>
    <scope>NUCLEOTIDE SEQUENCE [LARGE SCALE GENOMIC DNA]</scope>
    <source>
        <strain evidence="3 4">MCCC 1A03005</strain>
    </source>
</reference>
<dbReference type="InterPro" id="IPR023614">
    <property type="entry name" value="Porin_dom_sf"/>
</dbReference>
<dbReference type="Pfam" id="PF13609">
    <property type="entry name" value="Porin_4"/>
    <property type="match status" value="1"/>
</dbReference>
<dbReference type="Gene3D" id="2.40.160.10">
    <property type="entry name" value="Porin"/>
    <property type="match status" value="1"/>
</dbReference>
<organism evidence="3 4">
    <name type="scientific">Thalassospira xiamenensis</name>
    <dbReference type="NCBI Taxonomy" id="220697"/>
    <lineage>
        <taxon>Bacteria</taxon>
        <taxon>Pseudomonadati</taxon>
        <taxon>Pseudomonadota</taxon>
        <taxon>Alphaproteobacteria</taxon>
        <taxon>Rhodospirillales</taxon>
        <taxon>Thalassospiraceae</taxon>
        <taxon>Thalassospira</taxon>
    </lineage>
</organism>
<evidence type="ECO:0000313" key="4">
    <source>
        <dbReference type="Proteomes" id="UP000076167"/>
    </source>
</evidence>
<dbReference type="InterPro" id="IPR033900">
    <property type="entry name" value="Gram_neg_porin_domain"/>
</dbReference>
<feature type="domain" description="Porin" evidence="2">
    <location>
        <begin position="10"/>
        <end position="328"/>
    </location>
</feature>
<feature type="chain" id="PRO_5045478366" evidence="1">
    <location>
        <begin position="23"/>
        <end position="354"/>
    </location>
</feature>
<feature type="signal peptide" evidence="1">
    <location>
        <begin position="1"/>
        <end position="22"/>
    </location>
</feature>
<gene>
    <name evidence="3" type="ORF">AUP40_02610</name>
</gene>
<sequence>MKKILFASSAIVAVAFAGQASASEPIKLSVGGYMEQWAGFADQDLDAAGGRVNAFQSDTEVYFTGSTTLDNGIEIGARIELEGETSTDQVDEQFLFVNGGFGRIEMGKNDSAADAMGVTAPSVGPVGPNDGGMEDWVNMTVIDTVPSSGDQNRVTYYTPNFGGFQAGVSFADDSRTNGTFDKTVTTSGTSTTVGGLTSDTSGAGDNIVSAAVAYSNDFDGFSLGLSLEGENQGEGNWYGAGVNVGFGNFTVGGSYGTKEEDYGLTSRNSTAGLDDTDAFDLGVSYAMDAASVSATYAYQETGSTETQGAALGMSYTLGAGVAWQSSVFWFDEDKAGTTSDNDGYGAVTGLKLSF</sequence>
<evidence type="ECO:0000259" key="2">
    <source>
        <dbReference type="Pfam" id="PF13609"/>
    </source>
</evidence>
<keyword evidence="4" id="KW-1185">Reference proteome</keyword>
<evidence type="ECO:0000256" key="1">
    <source>
        <dbReference type="SAM" id="SignalP"/>
    </source>
</evidence>
<comment type="caution">
    <text evidence="3">The sequence shown here is derived from an EMBL/GenBank/DDBJ whole genome shotgun (WGS) entry which is preliminary data.</text>
</comment>
<dbReference type="Proteomes" id="UP000076167">
    <property type="component" value="Unassembled WGS sequence"/>
</dbReference>
<accession>A0ABR5Y0I1</accession>
<keyword evidence="1" id="KW-0732">Signal</keyword>
<protein>
    <submittedName>
        <fullName evidence="3">Porin</fullName>
    </submittedName>
</protein>
<evidence type="ECO:0000313" key="3">
    <source>
        <dbReference type="EMBL" id="KZD01756.1"/>
    </source>
</evidence>